<protein>
    <submittedName>
        <fullName evidence="4">T9SS type A sorting domain-containing protein</fullName>
    </submittedName>
</protein>
<dbReference type="OrthoDB" id="6278496at2"/>
<proteinExistence type="predicted"/>
<dbReference type="EMBL" id="SBKQ01000008">
    <property type="protein sequence ID" value="RXR31837.1"/>
    <property type="molecule type" value="Genomic_DNA"/>
</dbReference>
<gene>
    <name evidence="4" type="ORF">EQG68_09195</name>
</gene>
<keyword evidence="1 2" id="KW-0732">Signal</keyword>
<evidence type="ECO:0000256" key="2">
    <source>
        <dbReference type="SAM" id="SignalP"/>
    </source>
</evidence>
<dbReference type="InterPro" id="IPR021615">
    <property type="entry name" value="Omp28"/>
</dbReference>
<comment type="caution">
    <text evidence="4">The sequence shown here is derived from an EMBL/GenBank/DDBJ whole genome shotgun (WGS) entry which is preliminary data.</text>
</comment>
<dbReference type="Proteomes" id="UP000289734">
    <property type="component" value="Unassembled WGS sequence"/>
</dbReference>
<dbReference type="NCBIfam" id="TIGR04183">
    <property type="entry name" value="Por_Secre_tail"/>
    <property type="match status" value="1"/>
</dbReference>
<evidence type="ECO:0000313" key="5">
    <source>
        <dbReference type="Proteomes" id="UP000289734"/>
    </source>
</evidence>
<keyword evidence="5" id="KW-1185">Reference proteome</keyword>
<feature type="chain" id="PRO_5020796916" evidence="2">
    <location>
        <begin position="19"/>
        <end position="575"/>
    </location>
</feature>
<feature type="signal peptide" evidence="2">
    <location>
        <begin position="1"/>
        <end position="18"/>
    </location>
</feature>
<organism evidence="4 5">
    <name type="scientific">Flavobacterium piscinae</name>
    <dbReference type="NCBI Taxonomy" id="2506424"/>
    <lineage>
        <taxon>Bacteria</taxon>
        <taxon>Pseudomonadati</taxon>
        <taxon>Bacteroidota</taxon>
        <taxon>Flavobacteriia</taxon>
        <taxon>Flavobacteriales</taxon>
        <taxon>Flavobacteriaceae</taxon>
        <taxon>Flavobacterium</taxon>
    </lineage>
</organism>
<evidence type="ECO:0000256" key="1">
    <source>
        <dbReference type="ARBA" id="ARBA00022729"/>
    </source>
</evidence>
<feature type="domain" description="Secretion system C-terminal sorting" evidence="3">
    <location>
        <begin position="507"/>
        <end position="574"/>
    </location>
</feature>
<dbReference type="InterPro" id="IPR013783">
    <property type="entry name" value="Ig-like_fold"/>
</dbReference>
<evidence type="ECO:0000259" key="3">
    <source>
        <dbReference type="Pfam" id="PF18962"/>
    </source>
</evidence>
<name>A0A4Q1KPE9_9FLAO</name>
<dbReference type="Pfam" id="PF11551">
    <property type="entry name" value="Omp28"/>
    <property type="match status" value="1"/>
</dbReference>
<reference evidence="5" key="1">
    <citation type="submission" date="2019-01" db="EMBL/GenBank/DDBJ databases">
        <title>Cytophagaceae bacterium strain CAR-16.</title>
        <authorList>
            <person name="Chen W.-M."/>
        </authorList>
    </citation>
    <scope>NUCLEOTIDE SEQUENCE [LARGE SCALE GENOMIC DNA]</scope>
    <source>
        <strain evidence="5">ICH-30</strain>
    </source>
</reference>
<dbReference type="Gene3D" id="2.60.40.10">
    <property type="entry name" value="Immunoglobulins"/>
    <property type="match status" value="1"/>
</dbReference>
<sequence length="575" mass="61237">MKKTLLSALLLTFGYSYSQTFVSTTPENRKAILEEYTGVNCVFCPQGHAIANSIVNANPNNAFIINIHQGGFSTPGAGQPDFRTSFGNAIVQQSYNPAQSGFGYPAGSMNRNVFSGLSIHSGYTAMFRNNWANAASQIVNQSSYVNVGVQGVINAQTRELTVTVEVYYTGNSPVSTNKLNIALLQNNTLGPQTGGNMGNNYNHMHRLVHMITGQWGVDITSTSTGSFYTQSFTYTIPESYNSVSAEIGEMELVAFVAETQQKIISGNGAKPTYTGLANNDVKVKSIESIGAQCVNTISPKVTIQNLSQTPLTSLPIEYNINSGANSVYTWTGNLAPLTSTVVELPSYSFTLNPTNTLTITIPNDDNNADNVGSTNFNKAAETDQTNITIRITTDRYGSETTWNLKNNAGVTVASGGPYADAGAAGAYPQPDVNVTLANDCYTLTVNDSYGDGMSSAAYGFGGYQILANGVLIPGMSGGTFTSTDTRKFGVNTNLSVNDFDASLIKFYPNPTNGLVTISLPENAMITLTDLSGKQVLAQQAEAGESTINLGSLSSGMYLINFAGDNFAKTDKIIIK</sequence>
<accession>A0A4Q1KPE9</accession>
<dbReference type="RefSeq" id="WP_129464544.1">
    <property type="nucleotide sequence ID" value="NZ_SBKQ01000008.1"/>
</dbReference>
<evidence type="ECO:0000313" key="4">
    <source>
        <dbReference type="EMBL" id="RXR31837.1"/>
    </source>
</evidence>
<dbReference type="AlphaFoldDB" id="A0A4Q1KPE9"/>
<dbReference type="InterPro" id="IPR026444">
    <property type="entry name" value="Secre_tail"/>
</dbReference>
<dbReference type="Pfam" id="PF18962">
    <property type="entry name" value="Por_Secre_tail"/>
    <property type="match status" value="1"/>
</dbReference>